<feature type="compositionally biased region" description="Polar residues" evidence="1">
    <location>
        <begin position="1"/>
        <end position="14"/>
    </location>
</feature>
<feature type="non-terminal residue" evidence="2">
    <location>
        <position position="58"/>
    </location>
</feature>
<reference evidence="2" key="1">
    <citation type="submission" date="2021-02" db="EMBL/GenBank/DDBJ databases">
        <authorList>
            <person name="Nowell W R."/>
        </authorList>
    </citation>
    <scope>NUCLEOTIDE SEQUENCE</scope>
</reference>
<comment type="caution">
    <text evidence="2">The sequence shown here is derived from an EMBL/GenBank/DDBJ whole genome shotgun (WGS) entry which is preliminary data.</text>
</comment>
<organism evidence="2 3">
    <name type="scientific">Rotaria socialis</name>
    <dbReference type="NCBI Taxonomy" id="392032"/>
    <lineage>
        <taxon>Eukaryota</taxon>
        <taxon>Metazoa</taxon>
        <taxon>Spiralia</taxon>
        <taxon>Gnathifera</taxon>
        <taxon>Rotifera</taxon>
        <taxon>Eurotatoria</taxon>
        <taxon>Bdelloidea</taxon>
        <taxon>Philodinida</taxon>
        <taxon>Philodinidae</taxon>
        <taxon>Rotaria</taxon>
    </lineage>
</organism>
<evidence type="ECO:0000256" key="1">
    <source>
        <dbReference type="SAM" id="MobiDB-lite"/>
    </source>
</evidence>
<dbReference type="AlphaFoldDB" id="A0A821Y7E9"/>
<accession>A0A821Y7E9</accession>
<sequence length="58" mass="6387">KFKTTMNTEENQTNSDDDISVADVDIPDQILNEMASDQEILSASIYDNDEALSSTSTD</sequence>
<dbReference type="Proteomes" id="UP000663838">
    <property type="component" value="Unassembled WGS sequence"/>
</dbReference>
<proteinExistence type="predicted"/>
<name>A0A821Y7E9_9BILA</name>
<feature type="non-terminal residue" evidence="2">
    <location>
        <position position="1"/>
    </location>
</feature>
<feature type="region of interest" description="Disordered" evidence="1">
    <location>
        <begin position="1"/>
        <end position="21"/>
    </location>
</feature>
<protein>
    <submittedName>
        <fullName evidence="2">Uncharacterized protein</fullName>
    </submittedName>
</protein>
<dbReference type="EMBL" id="CAJOBS010014436">
    <property type="protein sequence ID" value="CAF4954438.1"/>
    <property type="molecule type" value="Genomic_DNA"/>
</dbReference>
<gene>
    <name evidence="2" type="ORF">TOA249_LOCUS34010</name>
</gene>
<evidence type="ECO:0000313" key="2">
    <source>
        <dbReference type="EMBL" id="CAF4954438.1"/>
    </source>
</evidence>
<evidence type="ECO:0000313" key="3">
    <source>
        <dbReference type="Proteomes" id="UP000663838"/>
    </source>
</evidence>